<dbReference type="PROSITE" id="PS51257">
    <property type="entry name" value="PROKAR_LIPOPROTEIN"/>
    <property type="match status" value="1"/>
</dbReference>
<dbReference type="RefSeq" id="WP_141647978.1">
    <property type="nucleotide sequence ID" value="NZ_VIFM01000270.1"/>
</dbReference>
<evidence type="ECO:0000313" key="2">
    <source>
        <dbReference type="Proteomes" id="UP000315369"/>
    </source>
</evidence>
<name>A0A540WML4_9BACT</name>
<evidence type="ECO:0000313" key="1">
    <source>
        <dbReference type="EMBL" id="TQF10235.1"/>
    </source>
</evidence>
<dbReference type="OrthoDB" id="5482808at2"/>
<accession>A0A540WML4</accession>
<dbReference type="EMBL" id="VIFM01000270">
    <property type="protein sequence ID" value="TQF10235.1"/>
    <property type="molecule type" value="Genomic_DNA"/>
</dbReference>
<gene>
    <name evidence="1" type="ORF">FJV41_40535</name>
</gene>
<organism evidence="1 2">
    <name type="scientific">Myxococcus llanfairpwllgwyngyllgogerychwyrndrobwllllantysiliogogogochensis</name>
    <dbReference type="NCBI Taxonomy" id="2590453"/>
    <lineage>
        <taxon>Bacteria</taxon>
        <taxon>Pseudomonadati</taxon>
        <taxon>Myxococcota</taxon>
        <taxon>Myxococcia</taxon>
        <taxon>Myxococcales</taxon>
        <taxon>Cystobacterineae</taxon>
        <taxon>Myxococcaceae</taxon>
        <taxon>Myxococcus</taxon>
    </lineage>
</organism>
<sequence>MKIPLHRVVVHRAFAPGLLCVLVGLGCQAGGDDTEPPVRGQAVVASLDSPSSLPTSHHQIVFSASGPIDGMHCVAIDEPQDPNGWSDNYLCSPTDLGFVWVHADELPLPLMRCTPVTERSEPGSSWAENYLCIPHESPLTLTWSSAGPLLGKECVSFNEPQDPHGWSDNYLCLEAPLVMRFSASGPIEGMTCTLMNELADLAGGWGDNYLCTNKDIGLRWTMDGTLPAGARCNPIVESAEPAETTWHDNFLCVPEEAEAMFAFSSAGPLQGPDWRCTRLLETEDPHTWDDNYLCYREVPLGFQFSSAGPIQGKACTAITETTDVAGTWNDNFLCAERDVGLRWSETGAISGMRCTRIRMSGETGWDDNYLCVPPTSALNFVWSQMGRYANKISVPFAEPADPHANWMDAYLCY</sequence>
<protein>
    <recommendedName>
        <fullName evidence="3">Lipoprotein</fullName>
    </recommendedName>
</protein>
<evidence type="ECO:0008006" key="3">
    <source>
        <dbReference type="Google" id="ProtNLM"/>
    </source>
</evidence>
<reference evidence="1 2" key="1">
    <citation type="submission" date="2019-06" db="EMBL/GenBank/DDBJ databases">
        <authorList>
            <person name="Livingstone P."/>
            <person name="Whitworth D."/>
        </authorList>
    </citation>
    <scope>NUCLEOTIDE SEQUENCE [LARGE SCALE GENOMIC DNA]</scope>
    <source>
        <strain evidence="1 2">AM401</strain>
    </source>
</reference>
<proteinExistence type="predicted"/>
<dbReference type="AlphaFoldDB" id="A0A540WML4"/>
<comment type="caution">
    <text evidence="1">The sequence shown here is derived from an EMBL/GenBank/DDBJ whole genome shotgun (WGS) entry which is preliminary data.</text>
</comment>
<dbReference type="Proteomes" id="UP000315369">
    <property type="component" value="Unassembled WGS sequence"/>
</dbReference>
<keyword evidence="2" id="KW-1185">Reference proteome</keyword>